<organism evidence="1">
    <name type="scientific">viral metagenome</name>
    <dbReference type="NCBI Taxonomy" id="1070528"/>
    <lineage>
        <taxon>unclassified sequences</taxon>
        <taxon>metagenomes</taxon>
        <taxon>organismal metagenomes</taxon>
    </lineage>
</organism>
<reference evidence="1" key="1">
    <citation type="journal article" date="2020" name="Nature">
        <title>Giant virus diversity and host interactions through global metagenomics.</title>
        <authorList>
            <person name="Schulz F."/>
            <person name="Roux S."/>
            <person name="Paez-Espino D."/>
            <person name="Jungbluth S."/>
            <person name="Walsh D.A."/>
            <person name="Denef V.J."/>
            <person name="McMahon K.D."/>
            <person name="Konstantinidis K.T."/>
            <person name="Eloe-Fadrosh E.A."/>
            <person name="Kyrpides N.C."/>
            <person name="Woyke T."/>
        </authorList>
    </citation>
    <scope>NUCLEOTIDE SEQUENCE</scope>
    <source>
        <strain evidence="1">GVMAG-M-3300020727-4</strain>
    </source>
</reference>
<proteinExistence type="predicted"/>
<protein>
    <submittedName>
        <fullName evidence="1">Uncharacterized protein</fullName>
    </submittedName>
</protein>
<dbReference type="AlphaFoldDB" id="A0A6C0CF14"/>
<dbReference type="EMBL" id="MN739404">
    <property type="protein sequence ID" value="QHT03021.1"/>
    <property type="molecule type" value="Genomic_DNA"/>
</dbReference>
<sequence>MDYSFQIKSNDILRDHIKQLEDNYNLNNNFLFQNQMKSINEDKIGKIIDNTYLDSIYINKKSCIFKKEDNNEDNGWTNYFKMNQIVDRRMFNKNTRQKTI</sequence>
<name>A0A6C0CF14_9ZZZZ</name>
<evidence type="ECO:0000313" key="1">
    <source>
        <dbReference type="EMBL" id="QHT03021.1"/>
    </source>
</evidence>
<accession>A0A6C0CF14</accession>